<feature type="domain" description="ABC transmembrane type-1" evidence="12">
    <location>
        <begin position="99"/>
        <end position="380"/>
    </location>
</feature>
<feature type="domain" description="ABC transmembrane type-1" evidence="12">
    <location>
        <begin position="736"/>
        <end position="1013"/>
    </location>
</feature>
<dbReference type="PANTHER" id="PTHR24223">
    <property type="entry name" value="ATP-BINDING CASSETTE SUB-FAMILY C"/>
    <property type="match status" value="1"/>
</dbReference>
<feature type="compositionally biased region" description="Polar residues" evidence="9">
    <location>
        <begin position="446"/>
        <end position="456"/>
    </location>
</feature>
<keyword evidence="2" id="KW-0813">Transport</keyword>
<dbReference type="EMBL" id="JAKCXM010000651">
    <property type="protein sequence ID" value="KAJ0392365.1"/>
    <property type="molecule type" value="Genomic_DNA"/>
</dbReference>
<dbReference type="FunFam" id="3.40.50.300:FF:003872">
    <property type="entry name" value="Multidrug resistance associated protein, putative"/>
    <property type="match status" value="1"/>
</dbReference>
<evidence type="ECO:0000313" key="13">
    <source>
        <dbReference type="EMBL" id="KAJ0392365.1"/>
    </source>
</evidence>
<dbReference type="PANTHER" id="PTHR24223:SF443">
    <property type="entry name" value="MULTIDRUG-RESISTANCE LIKE PROTEIN 1, ISOFORM I"/>
    <property type="match status" value="1"/>
</dbReference>
<protein>
    <submittedName>
        <fullName evidence="13">Uncharacterized protein</fullName>
    </submittedName>
</protein>
<evidence type="ECO:0000256" key="9">
    <source>
        <dbReference type="SAM" id="MobiDB-lite"/>
    </source>
</evidence>
<keyword evidence="4" id="KW-0677">Repeat</keyword>
<accession>A0AAD5M1S1</accession>
<organism evidence="13 14">
    <name type="scientific">Pythium insidiosum</name>
    <name type="common">Pythiosis disease agent</name>
    <dbReference type="NCBI Taxonomy" id="114742"/>
    <lineage>
        <taxon>Eukaryota</taxon>
        <taxon>Sar</taxon>
        <taxon>Stramenopiles</taxon>
        <taxon>Oomycota</taxon>
        <taxon>Peronosporomycetes</taxon>
        <taxon>Pythiales</taxon>
        <taxon>Pythiaceae</taxon>
        <taxon>Pythium</taxon>
    </lineage>
</organism>
<feature type="domain" description="ABC transporter" evidence="11">
    <location>
        <begin position="415"/>
        <end position="672"/>
    </location>
</feature>
<evidence type="ECO:0000256" key="8">
    <source>
        <dbReference type="ARBA" id="ARBA00023136"/>
    </source>
</evidence>
<dbReference type="CDD" id="cd03250">
    <property type="entry name" value="ABCC_MRP_domain1"/>
    <property type="match status" value="1"/>
</dbReference>
<feature type="transmembrane region" description="Helical" evidence="10">
    <location>
        <begin position="237"/>
        <end position="256"/>
    </location>
</feature>
<dbReference type="SUPFAM" id="SSF52540">
    <property type="entry name" value="P-loop containing nucleoside triphosphate hydrolases"/>
    <property type="match status" value="1"/>
</dbReference>
<dbReference type="Gene3D" id="3.40.50.300">
    <property type="entry name" value="P-loop containing nucleotide triphosphate hydrolases"/>
    <property type="match status" value="1"/>
</dbReference>
<dbReference type="GO" id="GO:0005524">
    <property type="term" value="F:ATP binding"/>
    <property type="evidence" value="ECO:0007669"/>
    <property type="project" value="UniProtKB-KW"/>
</dbReference>
<feature type="transmembrane region" description="Helical" evidence="10">
    <location>
        <begin position="850"/>
        <end position="871"/>
    </location>
</feature>
<feature type="transmembrane region" description="Helical" evidence="10">
    <location>
        <begin position="777"/>
        <end position="801"/>
    </location>
</feature>
<dbReference type="InterPro" id="IPR003593">
    <property type="entry name" value="AAA+_ATPase"/>
</dbReference>
<dbReference type="InterPro" id="IPR027417">
    <property type="entry name" value="P-loop_NTPase"/>
</dbReference>
<evidence type="ECO:0000313" key="14">
    <source>
        <dbReference type="Proteomes" id="UP001209570"/>
    </source>
</evidence>
<keyword evidence="14" id="KW-1185">Reference proteome</keyword>
<dbReference type="SUPFAM" id="SSF90123">
    <property type="entry name" value="ABC transporter transmembrane region"/>
    <property type="match status" value="2"/>
</dbReference>
<proteinExistence type="predicted"/>
<dbReference type="GO" id="GO:0016887">
    <property type="term" value="F:ATP hydrolysis activity"/>
    <property type="evidence" value="ECO:0007669"/>
    <property type="project" value="InterPro"/>
</dbReference>
<dbReference type="InterPro" id="IPR044746">
    <property type="entry name" value="ABCC_6TM_D1"/>
</dbReference>
<dbReference type="InterPro" id="IPR003439">
    <property type="entry name" value="ABC_transporter-like_ATP-bd"/>
</dbReference>
<feature type="transmembrane region" description="Helical" evidence="10">
    <location>
        <begin position="315"/>
        <end position="344"/>
    </location>
</feature>
<dbReference type="CDD" id="cd18580">
    <property type="entry name" value="ABC_6TM_ABCC_D2"/>
    <property type="match status" value="1"/>
</dbReference>
<evidence type="ECO:0000256" key="5">
    <source>
        <dbReference type="ARBA" id="ARBA00022741"/>
    </source>
</evidence>
<dbReference type="Gene3D" id="1.20.1560.10">
    <property type="entry name" value="ABC transporter type 1, transmembrane domain"/>
    <property type="match status" value="2"/>
</dbReference>
<evidence type="ECO:0000256" key="4">
    <source>
        <dbReference type="ARBA" id="ARBA00022737"/>
    </source>
</evidence>
<dbReference type="InterPro" id="IPR050173">
    <property type="entry name" value="ABC_transporter_C-like"/>
</dbReference>
<feature type="transmembrane region" description="Helical" evidence="10">
    <location>
        <begin position="98"/>
        <end position="119"/>
    </location>
</feature>
<dbReference type="AlphaFoldDB" id="A0AAD5M1S1"/>
<comment type="subcellular location">
    <subcellularLocation>
        <location evidence="1">Vacuole membrane</location>
        <topology evidence="1">Multi-pass membrane protein</topology>
    </subcellularLocation>
</comment>
<dbReference type="InterPro" id="IPR011527">
    <property type="entry name" value="ABC1_TM_dom"/>
</dbReference>
<dbReference type="GO" id="GO:0005774">
    <property type="term" value="C:vacuolar membrane"/>
    <property type="evidence" value="ECO:0007669"/>
    <property type="project" value="UniProtKB-SubCell"/>
</dbReference>
<evidence type="ECO:0000256" key="7">
    <source>
        <dbReference type="ARBA" id="ARBA00022989"/>
    </source>
</evidence>
<dbReference type="Pfam" id="PF00005">
    <property type="entry name" value="ABC_tran"/>
    <property type="match status" value="1"/>
</dbReference>
<keyword evidence="7 10" id="KW-1133">Transmembrane helix</keyword>
<dbReference type="SMART" id="SM00382">
    <property type="entry name" value="AAA"/>
    <property type="match status" value="1"/>
</dbReference>
<evidence type="ECO:0000256" key="3">
    <source>
        <dbReference type="ARBA" id="ARBA00022692"/>
    </source>
</evidence>
<feature type="region of interest" description="Disordered" evidence="9">
    <location>
        <begin position="425"/>
        <end position="457"/>
    </location>
</feature>
<dbReference type="GO" id="GO:0140359">
    <property type="term" value="F:ABC-type transporter activity"/>
    <property type="evidence" value="ECO:0007669"/>
    <property type="project" value="InterPro"/>
</dbReference>
<dbReference type="FunFam" id="1.20.1560.10:FF:000006">
    <property type="entry name" value="ATP-binding cassette, sub-family C (CFTR/MRP), member 9"/>
    <property type="match status" value="1"/>
</dbReference>
<evidence type="ECO:0000259" key="12">
    <source>
        <dbReference type="PROSITE" id="PS50929"/>
    </source>
</evidence>
<reference evidence="13" key="1">
    <citation type="submission" date="2021-12" db="EMBL/GenBank/DDBJ databases">
        <title>Prjna785345.</title>
        <authorList>
            <person name="Rujirawat T."/>
            <person name="Krajaejun T."/>
        </authorList>
    </citation>
    <scope>NUCLEOTIDE SEQUENCE</scope>
    <source>
        <strain evidence="13">Pi057C3</strain>
    </source>
</reference>
<comment type="caution">
    <text evidence="13">The sequence shown here is derived from an EMBL/GenBank/DDBJ whole genome shotgun (WGS) entry which is preliminary data.</text>
</comment>
<feature type="region of interest" description="Disordered" evidence="9">
    <location>
        <begin position="679"/>
        <end position="703"/>
    </location>
</feature>
<dbReference type="Pfam" id="PF00664">
    <property type="entry name" value="ABC_membrane"/>
    <property type="match status" value="2"/>
</dbReference>
<evidence type="ECO:0000259" key="11">
    <source>
        <dbReference type="PROSITE" id="PS50893"/>
    </source>
</evidence>
<evidence type="ECO:0000256" key="10">
    <source>
        <dbReference type="SAM" id="Phobius"/>
    </source>
</evidence>
<dbReference type="FunFam" id="1.20.1560.10:FF:000063">
    <property type="entry name" value="Multidrug resistance protein ABC transporter"/>
    <property type="match status" value="1"/>
</dbReference>
<feature type="transmembrane region" description="Helical" evidence="10">
    <location>
        <begin position="207"/>
        <end position="231"/>
    </location>
</feature>
<dbReference type="CDD" id="cd18579">
    <property type="entry name" value="ABC_6TM_ABCC_D1"/>
    <property type="match status" value="1"/>
</dbReference>
<feature type="transmembrane region" description="Helical" evidence="10">
    <location>
        <begin position="988"/>
        <end position="1009"/>
    </location>
</feature>
<name>A0AAD5M1S1_PYTIN</name>
<feature type="transmembrane region" description="Helical" evidence="10">
    <location>
        <begin position="877"/>
        <end position="894"/>
    </location>
</feature>
<evidence type="ECO:0000256" key="6">
    <source>
        <dbReference type="ARBA" id="ARBA00022840"/>
    </source>
</evidence>
<keyword evidence="8 10" id="KW-0472">Membrane</keyword>
<gene>
    <name evidence="13" type="ORF">P43SY_001346</name>
</gene>
<dbReference type="Proteomes" id="UP001209570">
    <property type="component" value="Unassembled WGS sequence"/>
</dbReference>
<dbReference type="PROSITE" id="PS50929">
    <property type="entry name" value="ABC_TM1F"/>
    <property type="match status" value="2"/>
</dbReference>
<evidence type="ECO:0000256" key="1">
    <source>
        <dbReference type="ARBA" id="ARBA00004128"/>
    </source>
</evidence>
<evidence type="ECO:0000256" key="2">
    <source>
        <dbReference type="ARBA" id="ARBA00022448"/>
    </source>
</evidence>
<dbReference type="InterPro" id="IPR036640">
    <property type="entry name" value="ABC1_TM_sf"/>
</dbReference>
<keyword evidence="3 10" id="KW-0812">Transmembrane</keyword>
<keyword evidence="5" id="KW-0547">Nucleotide-binding</keyword>
<sequence>MTLLDKSKSKAGYATFAEPATAAPPKGFQESSWFSKLFFLYASPVMKTGRERQLNIDDLWGLDGENQAQVAFQRFKRVYLQKNESIVRALLAAYGKQFLLCGAGSLTMAGCAVFAPAVLHHVIDAFAAPVVDMGTLLPWVFAFFLSRIVNGLCEAHVNYFLEVVMLRLTVSLKCLLFEKAMRRSVQSKNDNDMVDISNLLTADLETLLWAGWQVNAAWILPIQITVVIYMLYNVLELAAFAGLAVIFVSIFLNYLVAKGYNNAYNSIMELKDARMKSVKEVFGAIQIVKLNAWEVKFEERIMNWRLKEMKAIAKYLYMVALSIFLFWSSPICVSATSFATYALVLEKPLSAAKVFTAMVLFNSIREPLSQFPDTLQSILQARTSLQRMQKFIDSEEVHPERISRDVENYPEDVMISVENATFTWKSTPKDDKSEEEGEEPKESTELNNTASVSPKSSGPVLNDVGDFVVVHGAVGTGKSSLCSALLGELPVDSIDDASANARGKVFVRSESIAYYSQQAWIQNMSIRDNILFGLPYDAKKYERVIDACGLVKDIGQFAAGDATEIGQKGVNLSGGQKARISLARACYSDADIYILDAPLAAVDAVVQAEIFKKCMCGLLEDKTVVLVTHLHDIIESPAANVKVSVADGRVSVEYSERKKSRRESIGSFVGDVAATDDEDKDLIDDDKTRTDKPSNAATATGTLIEEEEREAGRVSKDIFMAYFRALGGFKVAGVYLVVLVTWQCFQVSSDIWLSHWTGSGENGNPETKEEVRYNVSVYALLGLGLSLMVLIRALILAYVGVAASQYLFSEMTKSLLNAPLRFFDANPIGRIINRYAEDISTVDFRLPFNFFGMIVSTTINIFQIFTAVYVIKQVGVLIIPLAWVYFQVAMYFLSTSREISRLFKVTTSPVLSHVAQSEEGVAVLRAFGPTYVQRATEECFRLVDTNSRAWFAENVVNQWFAIRVQMVGFSVVVLVVSTLIVFRHVLSPGLVGLAFMYSILIDQELGFMVKQWSWLEISMVSPERIMEYIGIPAEGGVGHVR</sequence>
<keyword evidence="6" id="KW-0067">ATP-binding</keyword>
<dbReference type="PROSITE" id="PS50893">
    <property type="entry name" value="ABC_TRANSPORTER_2"/>
    <property type="match status" value="1"/>
</dbReference>
<dbReference type="InterPro" id="IPR044726">
    <property type="entry name" value="ABCC_6TM_D2"/>
</dbReference>